<dbReference type="AlphaFoldDB" id="A0A263D6X0"/>
<comment type="similarity">
    <text evidence="2">Belongs to the cytochrome P450 family.</text>
</comment>
<dbReference type="Pfam" id="PF00067">
    <property type="entry name" value="p450"/>
    <property type="match status" value="1"/>
</dbReference>
<organism evidence="9 10">
    <name type="scientific">Amycolatopsis antarctica</name>
    <dbReference type="NCBI Taxonomy" id="1854586"/>
    <lineage>
        <taxon>Bacteria</taxon>
        <taxon>Bacillati</taxon>
        <taxon>Actinomycetota</taxon>
        <taxon>Actinomycetes</taxon>
        <taxon>Pseudonocardiales</taxon>
        <taxon>Pseudonocardiaceae</taxon>
        <taxon>Amycolatopsis</taxon>
    </lineage>
</organism>
<name>A0A263D6X0_9PSEU</name>
<dbReference type="GO" id="GO:0005506">
    <property type="term" value="F:iron ion binding"/>
    <property type="evidence" value="ECO:0007669"/>
    <property type="project" value="InterPro"/>
</dbReference>
<keyword evidence="7" id="KW-0503">Monooxygenase</keyword>
<evidence type="ECO:0000256" key="6">
    <source>
        <dbReference type="ARBA" id="ARBA00023004"/>
    </source>
</evidence>
<dbReference type="Gene3D" id="1.10.630.10">
    <property type="entry name" value="Cytochrome P450"/>
    <property type="match status" value="1"/>
</dbReference>
<evidence type="ECO:0000256" key="1">
    <source>
        <dbReference type="ARBA" id="ARBA00004660"/>
    </source>
</evidence>
<gene>
    <name evidence="9" type="ORF">CFN78_07890</name>
</gene>
<comment type="caution">
    <text evidence="9">The sequence shown here is derived from an EMBL/GenBank/DDBJ whole genome shotgun (WGS) entry which is preliminary data.</text>
</comment>
<evidence type="ECO:0000256" key="3">
    <source>
        <dbReference type="ARBA" id="ARBA00022617"/>
    </source>
</evidence>
<dbReference type="InterPro" id="IPR001128">
    <property type="entry name" value="Cyt_P450"/>
</dbReference>
<comment type="function">
    <text evidence="8">Involved in the coupling of aromatic side chains of the heptapeptide of vancomycin.</text>
</comment>
<dbReference type="InterPro" id="IPR002397">
    <property type="entry name" value="Cyt_P450_B"/>
</dbReference>
<dbReference type="PANTHER" id="PTHR46696">
    <property type="entry name" value="P450, PUTATIVE (EUROFUNG)-RELATED"/>
    <property type="match status" value="1"/>
</dbReference>
<proteinExistence type="inferred from homology"/>
<dbReference type="EMBL" id="NKYE01000003">
    <property type="protein sequence ID" value="OZM74163.1"/>
    <property type="molecule type" value="Genomic_DNA"/>
</dbReference>
<keyword evidence="10" id="KW-1185">Reference proteome</keyword>
<reference evidence="9 10" key="1">
    <citation type="submission" date="2017-07" db="EMBL/GenBank/DDBJ databases">
        <title>Amycolatopsis antarcticus sp. nov., isolated from the surface of an Antarcticus brown macroalga.</title>
        <authorList>
            <person name="Wang J."/>
            <person name="Leiva S."/>
            <person name="Huang J."/>
            <person name="Huang Y."/>
        </authorList>
    </citation>
    <scope>NUCLEOTIDE SEQUENCE [LARGE SCALE GENOMIC DNA]</scope>
    <source>
        <strain evidence="9 10">AU-G6</strain>
    </source>
</reference>
<evidence type="ECO:0000256" key="7">
    <source>
        <dbReference type="ARBA" id="ARBA00023033"/>
    </source>
</evidence>
<dbReference type="SUPFAM" id="SSF48264">
    <property type="entry name" value="Cytochrome P450"/>
    <property type="match status" value="1"/>
</dbReference>
<dbReference type="RefSeq" id="WP_094861920.1">
    <property type="nucleotide sequence ID" value="NZ_NKYE01000003.1"/>
</dbReference>
<keyword evidence="5" id="KW-0560">Oxidoreductase</keyword>
<evidence type="ECO:0000256" key="2">
    <source>
        <dbReference type="ARBA" id="ARBA00010617"/>
    </source>
</evidence>
<evidence type="ECO:0000313" key="9">
    <source>
        <dbReference type="EMBL" id="OZM74163.1"/>
    </source>
</evidence>
<keyword evidence="6" id="KW-0408">Iron</keyword>
<comment type="pathway">
    <text evidence="1">Antibiotic biosynthesis; vancomycin biosynthesis.</text>
</comment>
<keyword evidence="4" id="KW-0479">Metal-binding</keyword>
<protein>
    <submittedName>
        <fullName evidence="9">Cytochrome P450</fullName>
    </submittedName>
</protein>
<evidence type="ECO:0000256" key="8">
    <source>
        <dbReference type="ARBA" id="ARBA00055433"/>
    </source>
</evidence>
<dbReference type="FunCoup" id="A0A263D6X0">
    <property type="interactions" value="8"/>
</dbReference>
<evidence type="ECO:0000256" key="5">
    <source>
        <dbReference type="ARBA" id="ARBA00023002"/>
    </source>
</evidence>
<dbReference type="GO" id="GO:0020037">
    <property type="term" value="F:heme binding"/>
    <property type="evidence" value="ECO:0007669"/>
    <property type="project" value="InterPro"/>
</dbReference>
<evidence type="ECO:0000256" key="4">
    <source>
        <dbReference type="ARBA" id="ARBA00022723"/>
    </source>
</evidence>
<dbReference type="PANTHER" id="PTHR46696:SF1">
    <property type="entry name" value="CYTOCHROME P450 YJIB-RELATED"/>
    <property type="match status" value="1"/>
</dbReference>
<dbReference type="Proteomes" id="UP000242444">
    <property type="component" value="Unassembled WGS sequence"/>
</dbReference>
<dbReference type="InterPro" id="IPR036396">
    <property type="entry name" value="Cyt_P450_sf"/>
</dbReference>
<evidence type="ECO:0000313" key="10">
    <source>
        <dbReference type="Proteomes" id="UP000242444"/>
    </source>
</evidence>
<dbReference type="GO" id="GO:0016705">
    <property type="term" value="F:oxidoreductase activity, acting on paired donors, with incorporation or reduction of molecular oxygen"/>
    <property type="evidence" value="ECO:0007669"/>
    <property type="project" value="InterPro"/>
</dbReference>
<dbReference type="OrthoDB" id="3804058at2"/>
<dbReference type="GO" id="GO:0004497">
    <property type="term" value="F:monooxygenase activity"/>
    <property type="evidence" value="ECO:0007669"/>
    <property type="project" value="UniProtKB-KW"/>
</dbReference>
<dbReference type="InParanoid" id="A0A263D6X0"/>
<keyword evidence="3" id="KW-0349">Heme</keyword>
<dbReference type="PRINTS" id="PR00359">
    <property type="entry name" value="BP450"/>
</dbReference>
<sequence>MTVPKELPALETLWSPVLGDNPTLRAMLAEKPIWRVRTHTGEESWLVLGAAEIRELMLDRRLVRSHPSPTDASRLTDNPVFEMVASMGGDDPHTVHTQMRSLLIPFFTQKRMTALRPRIESIVHDAIDHVLGQPQPVDLLPTFVLPVPLRALCEVMGVPEEERESLGELLSRAYRDDEQSSGQTELFGHLIDLAAWKRQNPADDVISTVAAVADEDVMVATVMYMLFVAGHESVSSHIGTGIARLLTRPDLRSALVDDPGLLPGAVEELLRTATVGGAWQPHYAFEDLEVGGEHIRTGELVLLDFAMANHDPRQFADPRVVDFHRSPNQHLAFAHGAWHCVGAPLARMELATVYSALLSRMPTLSLAVSPDQLGDPEKLKERLSSSLAWLPVTW</sequence>
<accession>A0A263D6X0</accession>
<dbReference type="FunFam" id="1.10.630.10:FF:000018">
    <property type="entry name" value="Cytochrome P450 monooxygenase"/>
    <property type="match status" value="1"/>
</dbReference>